<protein>
    <recommendedName>
        <fullName evidence="10">Protein FLX-like 1</fullName>
    </recommendedName>
</protein>
<accession>A0AAD5ZWJ8</accession>
<evidence type="ECO:0000313" key="8">
    <source>
        <dbReference type="EMBL" id="KAJ3705375.1"/>
    </source>
</evidence>
<dbReference type="InterPro" id="IPR040353">
    <property type="entry name" value="FLX/FLX-like"/>
</dbReference>
<comment type="caution">
    <text evidence="8">The sequence shown here is derived from an EMBL/GenBank/DDBJ whole genome shotgun (WGS) entry which is preliminary data.</text>
</comment>
<dbReference type="GO" id="GO:0009908">
    <property type="term" value="P:flower development"/>
    <property type="evidence" value="ECO:0007669"/>
    <property type="project" value="UniProtKB-KW"/>
</dbReference>
<dbReference type="SUPFAM" id="SSF58100">
    <property type="entry name" value="Bacterial hemolysins"/>
    <property type="match status" value="1"/>
</dbReference>
<gene>
    <name evidence="8" type="ORF">LUZ61_009080</name>
</gene>
<evidence type="ECO:0000256" key="6">
    <source>
        <dbReference type="SAM" id="Coils"/>
    </source>
</evidence>
<keyword evidence="9" id="KW-1185">Reference proteome</keyword>
<feature type="coiled-coil region" evidence="6">
    <location>
        <begin position="160"/>
        <end position="229"/>
    </location>
</feature>
<keyword evidence="4 6" id="KW-0175">Coiled coil</keyword>
<dbReference type="PANTHER" id="PTHR33405">
    <property type="entry name" value="PROTEIN FLX-LIKE 2"/>
    <property type="match status" value="1"/>
</dbReference>
<dbReference type="Gene3D" id="1.10.287.1490">
    <property type="match status" value="1"/>
</dbReference>
<dbReference type="AlphaFoldDB" id="A0AAD5ZWJ8"/>
<evidence type="ECO:0000313" key="9">
    <source>
        <dbReference type="Proteomes" id="UP001210211"/>
    </source>
</evidence>
<evidence type="ECO:0000256" key="2">
    <source>
        <dbReference type="ARBA" id="ARBA00022473"/>
    </source>
</evidence>
<feature type="region of interest" description="Disordered" evidence="7">
    <location>
        <begin position="1"/>
        <end position="36"/>
    </location>
</feature>
<dbReference type="PANTHER" id="PTHR33405:SF7">
    <property type="entry name" value="PROTEIN FLX-LIKE 1"/>
    <property type="match status" value="1"/>
</dbReference>
<keyword evidence="5" id="KW-0287">Flowering</keyword>
<evidence type="ECO:0000256" key="5">
    <source>
        <dbReference type="ARBA" id="ARBA00023089"/>
    </source>
</evidence>
<evidence type="ECO:0000256" key="1">
    <source>
        <dbReference type="ARBA" id="ARBA00005405"/>
    </source>
</evidence>
<keyword evidence="3" id="KW-0221">Differentiation</keyword>
<dbReference type="EMBL" id="JAMRDG010000001">
    <property type="protein sequence ID" value="KAJ3705375.1"/>
    <property type="molecule type" value="Genomic_DNA"/>
</dbReference>
<evidence type="ECO:0000256" key="3">
    <source>
        <dbReference type="ARBA" id="ARBA00022782"/>
    </source>
</evidence>
<name>A0AAD5ZWJ8_9POAL</name>
<evidence type="ECO:0000256" key="4">
    <source>
        <dbReference type="ARBA" id="ARBA00023054"/>
    </source>
</evidence>
<dbReference type="Proteomes" id="UP001210211">
    <property type="component" value="Unassembled WGS sequence"/>
</dbReference>
<dbReference type="GO" id="GO:0030154">
    <property type="term" value="P:cell differentiation"/>
    <property type="evidence" value="ECO:0007669"/>
    <property type="project" value="UniProtKB-KW"/>
</dbReference>
<proteinExistence type="inferred from homology"/>
<evidence type="ECO:0008006" key="10">
    <source>
        <dbReference type="Google" id="ProtNLM"/>
    </source>
</evidence>
<reference evidence="8 9" key="1">
    <citation type="journal article" date="2022" name="Cell">
        <title>Repeat-based holocentromeres influence genome architecture and karyotype evolution.</title>
        <authorList>
            <person name="Hofstatter P.G."/>
            <person name="Thangavel G."/>
            <person name="Lux T."/>
            <person name="Neumann P."/>
            <person name="Vondrak T."/>
            <person name="Novak P."/>
            <person name="Zhang M."/>
            <person name="Costa L."/>
            <person name="Castellani M."/>
            <person name="Scott A."/>
            <person name="Toegelov H."/>
            <person name="Fuchs J."/>
            <person name="Mata-Sucre Y."/>
            <person name="Dias Y."/>
            <person name="Vanzela A.L.L."/>
            <person name="Huettel B."/>
            <person name="Almeida C.C.S."/>
            <person name="Simkova H."/>
            <person name="Souza G."/>
            <person name="Pedrosa-Harand A."/>
            <person name="Macas J."/>
            <person name="Mayer K.F.X."/>
            <person name="Houben A."/>
            <person name="Marques A."/>
        </authorList>
    </citation>
    <scope>NUCLEOTIDE SEQUENCE [LARGE SCALE GENOMIC DNA]</scope>
    <source>
        <strain evidence="8">RhyTen1mFocal</strain>
    </source>
</reference>
<evidence type="ECO:0000256" key="7">
    <source>
        <dbReference type="SAM" id="MobiDB-lite"/>
    </source>
</evidence>
<sequence length="285" mass="31652">MAGRSRLPPPQFARGGADLDGPHPPPRPHLRHPPLPPHVMLEERMAVQFDDVQALLSDNQRLAATHVALKQEVQMAQYELRRASIVFDASRSDADLRLREVYEKMMKLESELGATDAMRAELMHVRNDIQGLTSDRQDLLGQVQALTQDLTRASTDARQVPAIKAEIETLKKEIQQVREGIEQEKKGYAENYEQGQVMEKNLISMAREIEKLRAEIANAEKRARAAAAAGTQAAGFVGNYGNPDPNFMAYPYAAVYGMNPVAGVADPNVQYGLGGYDMQGYQGRR</sequence>
<keyword evidence="2" id="KW-0217">Developmental protein</keyword>
<comment type="similarity">
    <text evidence="1">Belongs to the FLX family.</text>
</comment>
<organism evidence="8 9">
    <name type="scientific">Rhynchospora tenuis</name>
    <dbReference type="NCBI Taxonomy" id="198213"/>
    <lineage>
        <taxon>Eukaryota</taxon>
        <taxon>Viridiplantae</taxon>
        <taxon>Streptophyta</taxon>
        <taxon>Embryophyta</taxon>
        <taxon>Tracheophyta</taxon>
        <taxon>Spermatophyta</taxon>
        <taxon>Magnoliopsida</taxon>
        <taxon>Liliopsida</taxon>
        <taxon>Poales</taxon>
        <taxon>Cyperaceae</taxon>
        <taxon>Cyperoideae</taxon>
        <taxon>Rhynchosporeae</taxon>
        <taxon>Rhynchospora</taxon>
    </lineage>
</organism>